<dbReference type="InterPro" id="IPR005804">
    <property type="entry name" value="FA_desaturase_dom"/>
</dbReference>
<feature type="transmembrane region" description="Helical" evidence="12">
    <location>
        <begin position="159"/>
        <end position="177"/>
    </location>
</feature>
<evidence type="ECO:0000313" key="14">
    <source>
        <dbReference type="EMBL" id="WNM58871.1"/>
    </source>
</evidence>
<evidence type="ECO:0000256" key="2">
    <source>
        <dbReference type="ARBA" id="ARBA00008749"/>
    </source>
</evidence>
<organism evidence="14 15">
    <name type="scientific">Candidatus Nitrospira allomarina</name>
    <dbReference type="NCBI Taxonomy" id="3020900"/>
    <lineage>
        <taxon>Bacteria</taxon>
        <taxon>Pseudomonadati</taxon>
        <taxon>Nitrospirota</taxon>
        <taxon>Nitrospiria</taxon>
        <taxon>Nitrospirales</taxon>
        <taxon>Nitrospiraceae</taxon>
        <taxon>Nitrospira</taxon>
    </lineage>
</organism>
<evidence type="ECO:0000256" key="12">
    <source>
        <dbReference type="SAM" id="Phobius"/>
    </source>
</evidence>
<keyword evidence="15" id="KW-1185">Reference proteome</keyword>
<dbReference type="EMBL" id="CP116967">
    <property type="protein sequence ID" value="WNM58871.1"/>
    <property type="molecule type" value="Genomic_DNA"/>
</dbReference>
<name>A0AA96GJN8_9BACT</name>
<dbReference type="PANTHER" id="PTHR11351:SF31">
    <property type="entry name" value="DESATURASE 1, ISOFORM A-RELATED"/>
    <property type="match status" value="1"/>
</dbReference>
<dbReference type="RefSeq" id="WP_312645312.1">
    <property type="nucleotide sequence ID" value="NZ_CP116967.1"/>
</dbReference>
<keyword evidence="8" id="KW-0408">Iron</keyword>
<reference evidence="14 15" key="1">
    <citation type="submission" date="2023-01" db="EMBL/GenBank/DDBJ databases">
        <title>Cultivation and genomic characterization of new, ubiquitous marine nitrite-oxidizing bacteria from the Nitrospirales.</title>
        <authorList>
            <person name="Mueller A.J."/>
            <person name="Daebeler A."/>
            <person name="Herbold C.W."/>
            <person name="Kirkegaard R.H."/>
            <person name="Daims H."/>
        </authorList>
    </citation>
    <scope>NUCLEOTIDE SEQUENCE [LARGE SCALE GENOMIC DNA]</scope>
    <source>
        <strain evidence="14 15">VA</strain>
    </source>
</reference>
<dbReference type="CDD" id="cd03505">
    <property type="entry name" value="Delta9-FADS-like"/>
    <property type="match status" value="1"/>
</dbReference>
<dbReference type="GO" id="GO:0016717">
    <property type="term" value="F:oxidoreductase activity, acting on paired donors, with oxidation of a pair of donors resulting in the reduction of molecular oxygen to two molecules of water"/>
    <property type="evidence" value="ECO:0007669"/>
    <property type="project" value="InterPro"/>
</dbReference>
<sequence length="286" mass="33303">MSRTLDPSLAGTPQRDYPTMILFGSIVLTTIVGLPLYAYFYDFSWVDWTMFIVLYLFTGLGITVGYHRLITHRSFKCPNWIKATFLIAGGMALENSALKWASDHIRHHARCDQKEDPYNATLGFWHSHCGWIFWKDPNRDPKYATRLLQDPLILWQDKYYLPILLSGLVLPFVVGFLYNGWIGAIGCFLLAGLARTFFVLNSTFFINSICHIWGDQPHGTSDSSRDSWWISLLTFGEGYHNYHHMYQSDYRNGVRWYNFDPSKWLIWTLSKFGLAYDLRRQAPNQP</sequence>
<protein>
    <submittedName>
        <fullName evidence="14">Acyl-CoA desaturase</fullName>
    </submittedName>
</protein>
<evidence type="ECO:0000256" key="3">
    <source>
        <dbReference type="ARBA" id="ARBA00022516"/>
    </source>
</evidence>
<keyword evidence="7" id="KW-0560">Oxidoreductase</keyword>
<evidence type="ECO:0000256" key="10">
    <source>
        <dbReference type="ARBA" id="ARBA00023136"/>
    </source>
</evidence>
<keyword evidence="10 12" id="KW-0472">Membrane</keyword>
<comment type="subcellular location">
    <subcellularLocation>
        <location evidence="1">Membrane</location>
        <topology evidence="1">Multi-pass membrane protein</topology>
    </subcellularLocation>
</comment>
<feature type="domain" description="Fatty acid desaturase" evidence="13">
    <location>
        <begin position="45"/>
        <end position="267"/>
    </location>
</feature>
<evidence type="ECO:0000256" key="6">
    <source>
        <dbReference type="ARBA" id="ARBA00022989"/>
    </source>
</evidence>
<feature type="transmembrane region" description="Helical" evidence="12">
    <location>
        <begin position="46"/>
        <end position="66"/>
    </location>
</feature>
<dbReference type="Pfam" id="PF00487">
    <property type="entry name" value="FA_desaturase"/>
    <property type="match status" value="1"/>
</dbReference>
<dbReference type="KEGG" id="nall:PP769_03630"/>
<keyword evidence="6 12" id="KW-1133">Transmembrane helix</keyword>
<comment type="similarity">
    <text evidence="2">Belongs to the fatty acid desaturase type 2 family.</text>
</comment>
<dbReference type="Proteomes" id="UP001302719">
    <property type="component" value="Chromosome"/>
</dbReference>
<evidence type="ECO:0000256" key="8">
    <source>
        <dbReference type="ARBA" id="ARBA00023004"/>
    </source>
</evidence>
<feature type="transmembrane region" description="Helical" evidence="12">
    <location>
        <begin position="21"/>
        <end position="40"/>
    </location>
</feature>
<keyword evidence="4 12" id="KW-0812">Transmembrane</keyword>
<accession>A0AA96GJN8</accession>
<gene>
    <name evidence="14" type="ORF">PP769_03630</name>
</gene>
<evidence type="ECO:0000256" key="1">
    <source>
        <dbReference type="ARBA" id="ARBA00004141"/>
    </source>
</evidence>
<evidence type="ECO:0000256" key="7">
    <source>
        <dbReference type="ARBA" id="ARBA00023002"/>
    </source>
</evidence>
<evidence type="ECO:0000256" key="4">
    <source>
        <dbReference type="ARBA" id="ARBA00022692"/>
    </source>
</evidence>
<dbReference type="PRINTS" id="PR00075">
    <property type="entry name" value="FACDDSATRASE"/>
</dbReference>
<proteinExistence type="inferred from homology"/>
<evidence type="ECO:0000256" key="5">
    <source>
        <dbReference type="ARBA" id="ARBA00022832"/>
    </source>
</evidence>
<evidence type="ECO:0000256" key="9">
    <source>
        <dbReference type="ARBA" id="ARBA00023098"/>
    </source>
</evidence>
<evidence type="ECO:0000313" key="15">
    <source>
        <dbReference type="Proteomes" id="UP001302719"/>
    </source>
</evidence>
<keyword evidence="5" id="KW-0276">Fatty acid metabolism</keyword>
<dbReference type="AlphaFoldDB" id="A0AA96GJN8"/>
<keyword evidence="3" id="KW-0444">Lipid biosynthesis</keyword>
<dbReference type="InterPro" id="IPR015876">
    <property type="entry name" value="Acyl-CoA_DS"/>
</dbReference>
<evidence type="ECO:0000259" key="13">
    <source>
        <dbReference type="Pfam" id="PF00487"/>
    </source>
</evidence>
<keyword evidence="9" id="KW-0443">Lipid metabolism</keyword>
<dbReference type="GO" id="GO:0006633">
    <property type="term" value="P:fatty acid biosynthetic process"/>
    <property type="evidence" value="ECO:0007669"/>
    <property type="project" value="UniProtKB-KW"/>
</dbReference>
<dbReference type="GO" id="GO:0016020">
    <property type="term" value="C:membrane"/>
    <property type="evidence" value="ECO:0007669"/>
    <property type="project" value="UniProtKB-SubCell"/>
</dbReference>
<keyword evidence="11" id="KW-0275">Fatty acid biosynthesis</keyword>
<evidence type="ECO:0000256" key="11">
    <source>
        <dbReference type="ARBA" id="ARBA00023160"/>
    </source>
</evidence>
<dbReference type="PANTHER" id="PTHR11351">
    <property type="entry name" value="ACYL-COA DESATURASE"/>
    <property type="match status" value="1"/>
</dbReference>